<dbReference type="InterPro" id="IPR015797">
    <property type="entry name" value="NUDIX_hydrolase-like_dom_sf"/>
</dbReference>
<feature type="non-terminal residue" evidence="2">
    <location>
        <position position="1"/>
    </location>
</feature>
<dbReference type="Gene3D" id="3.90.79.10">
    <property type="entry name" value="Nucleoside Triphosphate Pyrophosphohydrolase"/>
    <property type="match status" value="1"/>
</dbReference>
<name>A0ABV5T372_9MICO</name>
<dbReference type="InterPro" id="IPR000086">
    <property type="entry name" value="NUDIX_hydrolase_dom"/>
</dbReference>
<keyword evidence="2" id="KW-0378">Hydrolase</keyword>
<gene>
    <name evidence="2" type="ORF">ACFFPJ_14785</name>
</gene>
<dbReference type="RefSeq" id="WP_378721740.1">
    <property type="nucleotide sequence ID" value="NZ_JBHMBE010000005.1"/>
</dbReference>
<proteinExistence type="predicted"/>
<dbReference type="SUPFAM" id="SSF55811">
    <property type="entry name" value="Nudix"/>
    <property type="match status" value="1"/>
</dbReference>
<protein>
    <submittedName>
        <fullName evidence="2">NUDIX hydrolase</fullName>
    </submittedName>
</protein>
<organism evidence="2 3">
    <name type="scientific">Microbacterium terregens</name>
    <dbReference type="NCBI Taxonomy" id="69363"/>
    <lineage>
        <taxon>Bacteria</taxon>
        <taxon>Bacillati</taxon>
        <taxon>Actinomycetota</taxon>
        <taxon>Actinomycetes</taxon>
        <taxon>Micrococcales</taxon>
        <taxon>Microbacteriaceae</taxon>
        <taxon>Microbacterium</taxon>
    </lineage>
</organism>
<evidence type="ECO:0000259" key="1">
    <source>
        <dbReference type="PROSITE" id="PS51462"/>
    </source>
</evidence>
<reference evidence="2 3" key="1">
    <citation type="submission" date="2024-09" db="EMBL/GenBank/DDBJ databases">
        <authorList>
            <person name="Sun Q."/>
            <person name="Mori K."/>
        </authorList>
    </citation>
    <scope>NUCLEOTIDE SEQUENCE [LARGE SCALE GENOMIC DNA]</scope>
    <source>
        <strain evidence="2 3">JCM 1342</strain>
    </source>
</reference>
<evidence type="ECO:0000313" key="3">
    <source>
        <dbReference type="Proteomes" id="UP001589611"/>
    </source>
</evidence>
<comment type="caution">
    <text evidence="2">The sequence shown here is derived from an EMBL/GenBank/DDBJ whole genome shotgun (WGS) entry which is preliminary data.</text>
</comment>
<dbReference type="Proteomes" id="UP001589611">
    <property type="component" value="Unassembled WGS sequence"/>
</dbReference>
<sequence length="169" mass="18789">LQYPLAPNRNNHWPSNVRILIVSPPRNAGAAQRVGLILRHSPYGEVWCHLGGRIQRGETIADALRRHARETLQIDIELALEPQPVDVFQWFPAEVAPDDGTPYGDDARKHAIGLSFIVEHEGAPTPQGEALDFAYFSLDELPEPLWPGCGRLLGRLFSAGPRYSRKAPT</sequence>
<dbReference type="PROSITE" id="PS51462">
    <property type="entry name" value="NUDIX"/>
    <property type="match status" value="1"/>
</dbReference>
<dbReference type="Pfam" id="PF16262">
    <property type="entry name" value="DUF4916"/>
    <property type="match status" value="1"/>
</dbReference>
<keyword evidence="3" id="KW-1185">Reference proteome</keyword>
<dbReference type="GO" id="GO:0016787">
    <property type="term" value="F:hydrolase activity"/>
    <property type="evidence" value="ECO:0007669"/>
    <property type="project" value="UniProtKB-KW"/>
</dbReference>
<evidence type="ECO:0000313" key="2">
    <source>
        <dbReference type="EMBL" id="MFB9647060.1"/>
    </source>
</evidence>
<dbReference type="EMBL" id="JBHMBE010000005">
    <property type="protein sequence ID" value="MFB9647060.1"/>
    <property type="molecule type" value="Genomic_DNA"/>
</dbReference>
<dbReference type="InterPro" id="IPR032582">
    <property type="entry name" value="DUF4916"/>
</dbReference>
<feature type="domain" description="Nudix hydrolase" evidence="1">
    <location>
        <begin position="12"/>
        <end position="158"/>
    </location>
</feature>
<accession>A0ABV5T372</accession>